<reference evidence="5" key="2">
    <citation type="journal article" date="2024" name="Plant">
        <title>Genomic evolution and insights into agronomic trait innovations of Sesamum species.</title>
        <authorList>
            <person name="Miao H."/>
            <person name="Wang L."/>
            <person name="Qu L."/>
            <person name="Liu H."/>
            <person name="Sun Y."/>
            <person name="Le M."/>
            <person name="Wang Q."/>
            <person name="Wei S."/>
            <person name="Zheng Y."/>
            <person name="Lin W."/>
            <person name="Duan Y."/>
            <person name="Cao H."/>
            <person name="Xiong S."/>
            <person name="Wang X."/>
            <person name="Wei L."/>
            <person name="Li C."/>
            <person name="Ma Q."/>
            <person name="Ju M."/>
            <person name="Zhao R."/>
            <person name="Li G."/>
            <person name="Mu C."/>
            <person name="Tian Q."/>
            <person name="Mei H."/>
            <person name="Zhang T."/>
            <person name="Gao T."/>
            <person name="Zhang H."/>
        </authorList>
    </citation>
    <scope>NUCLEOTIDE SEQUENCE</scope>
    <source>
        <strain evidence="5">G01</strain>
    </source>
</reference>
<dbReference type="Pfam" id="PF22936">
    <property type="entry name" value="Pol_BBD"/>
    <property type="match status" value="1"/>
</dbReference>
<reference evidence="5" key="1">
    <citation type="submission" date="2020-06" db="EMBL/GenBank/DDBJ databases">
        <authorList>
            <person name="Li T."/>
            <person name="Hu X."/>
            <person name="Zhang T."/>
            <person name="Song X."/>
            <person name="Zhang H."/>
            <person name="Dai N."/>
            <person name="Sheng W."/>
            <person name="Hou X."/>
            <person name="Wei L."/>
        </authorList>
    </citation>
    <scope>NUCLEOTIDE SEQUENCE</scope>
    <source>
        <strain evidence="5">G01</strain>
        <tissue evidence="5">Leaf</tissue>
    </source>
</reference>
<feature type="domain" description="Retroviral polymerase SH3-like" evidence="4">
    <location>
        <begin position="237"/>
        <end position="288"/>
    </location>
</feature>
<evidence type="ECO:0000259" key="2">
    <source>
        <dbReference type="Pfam" id="PF13976"/>
    </source>
</evidence>
<protein>
    <submittedName>
        <fullName evidence="5">Retrovirus-related Pol polyprotein from transposon TNT 1-94</fullName>
    </submittedName>
</protein>
<feature type="compositionally biased region" description="Polar residues" evidence="1">
    <location>
        <begin position="335"/>
        <end position="347"/>
    </location>
</feature>
<sequence length="355" mass="39964">MVQNDNLYCSDGDMLFVSTNQYVDAWTLDSRCSYHITHNKEWLSSYMSDNSGSVYLDDDRCCNIVGVCEVRIKMHDGTIRTLSDVRHIPDLKKNLISLGTLHKNDFISKTDEDRKTIRIVKGALTVMKEKITAGNVYKLLGNTIVGGVYSVNSCDDNMKLWHMILDHLSEMTELHKRNLLHGVKSCKLDFYKFCVLGKHTKVSFTTGEHKTEGILDYVHSDVWGPTKESSLGGSLDERSKLDPKSKQCIFLGYKKGAKSYKFWDLVARKMVISRDAVFDEQSMLQHHQDKMPQIGSNSNTLQMELKPHLVATENHGSTHPTSGDPVAIESGGNLHLTSGGSTTNELQAYNLARDR</sequence>
<evidence type="ECO:0000256" key="1">
    <source>
        <dbReference type="SAM" id="MobiDB-lite"/>
    </source>
</evidence>
<dbReference type="EMBL" id="JACGWK010001523">
    <property type="protein sequence ID" value="KAL0286682.1"/>
    <property type="molecule type" value="Genomic_DNA"/>
</dbReference>
<name>A0AAW2IX66_9LAMI</name>
<dbReference type="Pfam" id="PF25597">
    <property type="entry name" value="SH3_retrovirus"/>
    <property type="match status" value="1"/>
</dbReference>
<feature type="region of interest" description="Disordered" evidence="1">
    <location>
        <begin position="314"/>
        <end position="355"/>
    </location>
</feature>
<feature type="domain" description="Retrovirus-related Pol polyprotein from transposon TNT 1-94-like beta-barrel" evidence="3">
    <location>
        <begin position="26"/>
        <end position="105"/>
    </location>
</feature>
<dbReference type="AlphaFoldDB" id="A0AAW2IX66"/>
<comment type="caution">
    <text evidence="5">The sequence shown here is derived from an EMBL/GenBank/DDBJ whole genome shotgun (WGS) entry which is preliminary data.</text>
</comment>
<dbReference type="Pfam" id="PF13976">
    <property type="entry name" value="gag_pre-integrs"/>
    <property type="match status" value="1"/>
</dbReference>
<dbReference type="InterPro" id="IPR025724">
    <property type="entry name" value="GAG-pre-integrase_dom"/>
</dbReference>
<dbReference type="InterPro" id="IPR057670">
    <property type="entry name" value="SH3_retrovirus"/>
</dbReference>
<accession>A0AAW2IX66</accession>
<feature type="domain" description="GAG-pre-integrase" evidence="2">
    <location>
        <begin position="135"/>
        <end position="199"/>
    </location>
</feature>
<organism evidence="5">
    <name type="scientific">Sesamum angustifolium</name>
    <dbReference type="NCBI Taxonomy" id="2727405"/>
    <lineage>
        <taxon>Eukaryota</taxon>
        <taxon>Viridiplantae</taxon>
        <taxon>Streptophyta</taxon>
        <taxon>Embryophyta</taxon>
        <taxon>Tracheophyta</taxon>
        <taxon>Spermatophyta</taxon>
        <taxon>Magnoliopsida</taxon>
        <taxon>eudicotyledons</taxon>
        <taxon>Gunneridae</taxon>
        <taxon>Pentapetalae</taxon>
        <taxon>asterids</taxon>
        <taxon>lamiids</taxon>
        <taxon>Lamiales</taxon>
        <taxon>Pedaliaceae</taxon>
        <taxon>Sesamum</taxon>
    </lineage>
</organism>
<dbReference type="InterPro" id="IPR054722">
    <property type="entry name" value="PolX-like_BBD"/>
</dbReference>
<gene>
    <name evidence="5" type="ORF">Sangu_2471500</name>
</gene>
<evidence type="ECO:0000313" key="5">
    <source>
        <dbReference type="EMBL" id="KAL0286682.1"/>
    </source>
</evidence>
<proteinExistence type="predicted"/>
<evidence type="ECO:0000259" key="3">
    <source>
        <dbReference type="Pfam" id="PF22936"/>
    </source>
</evidence>
<evidence type="ECO:0000259" key="4">
    <source>
        <dbReference type="Pfam" id="PF25597"/>
    </source>
</evidence>